<feature type="repeat" description="ANK" evidence="3">
    <location>
        <begin position="645"/>
        <end position="677"/>
    </location>
</feature>
<gene>
    <name evidence="4" type="ORF">SNOG_02801</name>
</gene>
<dbReference type="Proteomes" id="UP000001055">
    <property type="component" value="Unassembled WGS sequence"/>
</dbReference>
<dbReference type="SUPFAM" id="SSF48403">
    <property type="entry name" value="Ankyrin repeat"/>
    <property type="match status" value="1"/>
</dbReference>
<dbReference type="PROSITE" id="PS50088">
    <property type="entry name" value="ANK_REPEAT"/>
    <property type="match status" value="2"/>
</dbReference>
<dbReference type="eggNOG" id="KOG4177">
    <property type="taxonomic scope" value="Eukaryota"/>
</dbReference>
<accession>Q0UZL3</accession>
<keyword evidence="2 3" id="KW-0040">ANK repeat</keyword>
<dbReference type="RefSeq" id="XP_001793396.1">
    <property type="nucleotide sequence ID" value="XM_001793344.1"/>
</dbReference>
<dbReference type="InterPro" id="IPR002110">
    <property type="entry name" value="Ankyrin_rpt"/>
</dbReference>
<dbReference type="InParanoid" id="Q0UZL3"/>
<evidence type="ECO:0000313" key="4">
    <source>
        <dbReference type="EMBL" id="EAT89532.2"/>
    </source>
</evidence>
<keyword evidence="1" id="KW-0677">Repeat</keyword>
<evidence type="ECO:0000256" key="2">
    <source>
        <dbReference type="ARBA" id="ARBA00023043"/>
    </source>
</evidence>
<dbReference type="PROSITE" id="PS50297">
    <property type="entry name" value="ANK_REP_REGION"/>
    <property type="match status" value="2"/>
</dbReference>
<dbReference type="PANTHER" id="PTHR24198:SF165">
    <property type="entry name" value="ANKYRIN REPEAT-CONTAINING PROTEIN-RELATED"/>
    <property type="match status" value="1"/>
</dbReference>
<dbReference type="Pfam" id="PF12796">
    <property type="entry name" value="Ank_2"/>
    <property type="match status" value="1"/>
</dbReference>
<name>Q0UZL3_PHANO</name>
<sequence length="791" mass="86483">MPGPKASPLNIQPRDLLLSFCSLLPGEASEHESDLITKDAMLDTNFIRLLVFSIANGFAGLGDVPITSILRFLTRYGNTDTLFGQVLGASPNHVAKSLAENLFKVAIEARQAQVVKYLLDSELLQVNDLVCEAYGQKLTAVERAAQLQDYKTTKVLLDSHADVQKSYASNPKESGPLNCLINRIIPGETIPPDIMALVEILLGAGARIDLSMLERGVGHVRSPILAACLISHFLESHETCAVQDGMLPVIALALEEEQAYDATEQTIGACQRLHHNECLQTPEGKVEWALVQSAKRGHAALAAAAEIGDLQYVQKLFKNRLELVPRDMYVALLLSIEGGHEDIFATLLDAGAHVQVKEHVYLQATPLFAAARQRNASMVRAILDAGDTHMPDDMLSFGAYGSSRMSCVLHEIIEWGDRSIILDYHRAFPGGKVISMGNKGSSNWVMDKDLLAFLVDHNMVHKSVFTELLNSAIRESDTAMIYYLIDSGADPSNSDNLRVAIENPSRSDILVILLDHIPRRARRVPSLGTQAIREAIKLGLSSLKMLDILLASEALDIHCCSDVAGSRSTESPLGTAIKMADEFASDFIIVRRLLQAGCDPNSVVIAYPDHNLTAVLAAVQTKSVGLVKLLLDHGAEVNAPAIRRLFRTPLQAAAESGCLEVVQFLLDNRADVNGLPAKRGGGTALQFAAISGNCNIAVELLKRNANPLMPPSTIRGRWPLEGAAEHCRTDMLAFLLRLNVYDNDHCRRAAKLAKENGHMGCVDFIQEHISQHEEMPLLDAFDMSEEFNWME</sequence>
<evidence type="ECO:0000256" key="3">
    <source>
        <dbReference type="PROSITE-ProRule" id="PRU00023"/>
    </source>
</evidence>
<protein>
    <submittedName>
        <fullName evidence="4">Uncharacterized protein</fullName>
    </submittedName>
</protein>
<dbReference type="KEGG" id="pno:SNOG_02801"/>
<dbReference type="InterPro" id="IPR036770">
    <property type="entry name" value="Ankyrin_rpt-contain_sf"/>
</dbReference>
<dbReference type="HOGENOM" id="CLU_007262_0_0_1"/>
<dbReference type="PANTHER" id="PTHR24198">
    <property type="entry name" value="ANKYRIN REPEAT AND PROTEIN KINASE DOMAIN-CONTAINING PROTEIN"/>
    <property type="match status" value="1"/>
</dbReference>
<reference evidence="5" key="1">
    <citation type="journal article" date="2007" name="Plant Cell">
        <title>Dothideomycete-plant interactions illuminated by genome sequencing and EST analysis of the wheat pathogen Stagonospora nodorum.</title>
        <authorList>
            <person name="Hane J.K."/>
            <person name="Lowe R.G."/>
            <person name="Solomon P.S."/>
            <person name="Tan K.C."/>
            <person name="Schoch C.L."/>
            <person name="Spatafora J.W."/>
            <person name="Crous P.W."/>
            <person name="Kodira C."/>
            <person name="Birren B.W."/>
            <person name="Galagan J.E."/>
            <person name="Torriani S.F."/>
            <person name="McDonald B.A."/>
            <person name="Oliver R.P."/>
        </authorList>
    </citation>
    <scope>NUCLEOTIDE SEQUENCE [LARGE SCALE GENOMIC DNA]</scope>
    <source>
        <strain evidence="5">SN15 / ATCC MYA-4574 / FGSC 10173</strain>
    </source>
</reference>
<dbReference type="VEuPathDB" id="FungiDB:JI435_028010"/>
<dbReference type="SMART" id="SM00248">
    <property type="entry name" value="ANK"/>
    <property type="match status" value="10"/>
</dbReference>
<dbReference type="EMBL" id="CH445328">
    <property type="protein sequence ID" value="EAT89532.2"/>
    <property type="molecule type" value="Genomic_DNA"/>
</dbReference>
<feature type="repeat" description="ANK" evidence="3">
    <location>
        <begin position="610"/>
        <end position="642"/>
    </location>
</feature>
<organism evidence="4 5">
    <name type="scientific">Phaeosphaeria nodorum (strain SN15 / ATCC MYA-4574 / FGSC 10173)</name>
    <name type="common">Glume blotch fungus</name>
    <name type="synonym">Parastagonospora nodorum</name>
    <dbReference type="NCBI Taxonomy" id="321614"/>
    <lineage>
        <taxon>Eukaryota</taxon>
        <taxon>Fungi</taxon>
        <taxon>Dikarya</taxon>
        <taxon>Ascomycota</taxon>
        <taxon>Pezizomycotina</taxon>
        <taxon>Dothideomycetes</taxon>
        <taxon>Pleosporomycetidae</taxon>
        <taxon>Pleosporales</taxon>
        <taxon>Pleosporineae</taxon>
        <taxon>Phaeosphaeriaceae</taxon>
        <taxon>Parastagonospora</taxon>
    </lineage>
</organism>
<evidence type="ECO:0000256" key="1">
    <source>
        <dbReference type="ARBA" id="ARBA00022737"/>
    </source>
</evidence>
<proteinExistence type="predicted"/>
<dbReference type="Gene3D" id="1.25.40.20">
    <property type="entry name" value="Ankyrin repeat-containing domain"/>
    <property type="match status" value="3"/>
</dbReference>
<dbReference type="GeneID" id="5970253"/>
<dbReference type="AlphaFoldDB" id="Q0UZL3"/>
<evidence type="ECO:0000313" key="5">
    <source>
        <dbReference type="Proteomes" id="UP000001055"/>
    </source>
</evidence>